<dbReference type="Proteomes" id="UP001352852">
    <property type="component" value="Unassembled WGS sequence"/>
</dbReference>
<name>A0ABU7EI45_9TELE</name>
<organism evidence="1 2">
    <name type="scientific">Characodon lateralis</name>
    <dbReference type="NCBI Taxonomy" id="208331"/>
    <lineage>
        <taxon>Eukaryota</taxon>
        <taxon>Metazoa</taxon>
        <taxon>Chordata</taxon>
        <taxon>Craniata</taxon>
        <taxon>Vertebrata</taxon>
        <taxon>Euteleostomi</taxon>
        <taxon>Actinopterygii</taxon>
        <taxon>Neopterygii</taxon>
        <taxon>Teleostei</taxon>
        <taxon>Neoteleostei</taxon>
        <taxon>Acanthomorphata</taxon>
        <taxon>Ovalentaria</taxon>
        <taxon>Atherinomorphae</taxon>
        <taxon>Cyprinodontiformes</taxon>
        <taxon>Goodeidae</taxon>
        <taxon>Characodon</taxon>
    </lineage>
</organism>
<comment type="caution">
    <text evidence="1">The sequence shown here is derived from an EMBL/GenBank/DDBJ whole genome shotgun (WGS) entry which is preliminary data.</text>
</comment>
<reference evidence="1 2" key="1">
    <citation type="submission" date="2021-06" db="EMBL/GenBank/DDBJ databases">
        <authorList>
            <person name="Palmer J.M."/>
        </authorList>
    </citation>
    <scope>NUCLEOTIDE SEQUENCE [LARGE SCALE GENOMIC DNA]</scope>
    <source>
        <strain evidence="1 2">CL_MEX2019</strain>
        <tissue evidence="1">Muscle</tissue>
    </source>
</reference>
<keyword evidence="2" id="KW-1185">Reference proteome</keyword>
<sequence>MAASLLSTQDPGLELHRHTVALSSSIGLQSAGSRREAKELTHSFKKEAVLKLALTQTDGFKLLWLQDLQDILLEISSVDISVTYQPTMNDTETYSFSLSFGLAFVLICYNKML</sequence>
<dbReference type="EMBL" id="JAHUTJ010057606">
    <property type="protein sequence ID" value="MED6286319.1"/>
    <property type="molecule type" value="Genomic_DNA"/>
</dbReference>
<gene>
    <name evidence="1" type="ORF">CHARACLAT_004771</name>
</gene>
<evidence type="ECO:0000313" key="1">
    <source>
        <dbReference type="EMBL" id="MED6286319.1"/>
    </source>
</evidence>
<accession>A0ABU7EI45</accession>
<protein>
    <submittedName>
        <fullName evidence="1">Uncharacterized protein</fullName>
    </submittedName>
</protein>
<proteinExistence type="predicted"/>
<evidence type="ECO:0000313" key="2">
    <source>
        <dbReference type="Proteomes" id="UP001352852"/>
    </source>
</evidence>